<feature type="repeat" description="TPR" evidence="3">
    <location>
        <begin position="149"/>
        <end position="182"/>
    </location>
</feature>
<dbReference type="PANTHER" id="PTHR44186">
    <property type="match status" value="1"/>
</dbReference>
<dbReference type="EMBL" id="SJZI01000002">
    <property type="protein sequence ID" value="TCJ19165.1"/>
    <property type="molecule type" value="Genomic_DNA"/>
</dbReference>
<dbReference type="PROSITE" id="PS50005">
    <property type="entry name" value="TPR"/>
    <property type="match status" value="3"/>
</dbReference>
<accession>A0A4R1BPL6</accession>
<name>A0A4R1BPL6_9BACT</name>
<dbReference type="InterPro" id="IPR011990">
    <property type="entry name" value="TPR-like_helical_dom_sf"/>
</dbReference>
<protein>
    <submittedName>
        <fullName evidence="4">Tetratricopeptide repeat protein</fullName>
    </submittedName>
</protein>
<sequence>MPVRSNLVPPPKEALTHPVKHRYPMRKLILAVLTSLVCLASYAQQDSASLYYEKGSQEWLKGRVMVAWKMFDSAYRYNKSDKRIVGDLAKSLLALRRYPQAREKYLELEKLGDNSADTYNQLMTLSFNMRQFPDAIKYAGLLKSVDPAAKTAYFVGKAHYDDENYGEAIKYLNEAAKEDPTNAQVPYMVARAYSDMNNNKLAIPYFLKALELDPKNTRWMYETALIYYGMNDDKNSLKYFEMAIENGYKQDNEFRENLAIAYLNNKQIDKGLAILDEMVKRRPADLNLLNMIAEANYDAKRYDVAIDYWDKILELDKTNASALFMIGMSYQKKGDKAKGQALCDKAIELDPQLARNKQKMEMPGM</sequence>
<organism evidence="4 5">
    <name type="scientific">Flaviaesturariibacter flavus</name>
    <dbReference type="NCBI Taxonomy" id="2502780"/>
    <lineage>
        <taxon>Bacteria</taxon>
        <taxon>Pseudomonadati</taxon>
        <taxon>Bacteroidota</taxon>
        <taxon>Chitinophagia</taxon>
        <taxon>Chitinophagales</taxon>
        <taxon>Chitinophagaceae</taxon>
        <taxon>Flaviaestuariibacter</taxon>
    </lineage>
</organism>
<dbReference type="PANTHER" id="PTHR44186:SF1">
    <property type="entry name" value="BARDET-BIEDL SYNDROME 4 PROTEIN"/>
    <property type="match status" value="1"/>
</dbReference>
<evidence type="ECO:0000256" key="3">
    <source>
        <dbReference type="PROSITE-ProRule" id="PRU00339"/>
    </source>
</evidence>
<keyword evidence="5" id="KW-1185">Reference proteome</keyword>
<dbReference type="AlphaFoldDB" id="A0A4R1BPL6"/>
<evidence type="ECO:0000256" key="2">
    <source>
        <dbReference type="ARBA" id="ARBA00022803"/>
    </source>
</evidence>
<dbReference type="SUPFAM" id="SSF81901">
    <property type="entry name" value="HCP-like"/>
    <property type="match status" value="1"/>
</dbReference>
<evidence type="ECO:0000256" key="1">
    <source>
        <dbReference type="ARBA" id="ARBA00022737"/>
    </source>
</evidence>
<dbReference type="Proteomes" id="UP000295334">
    <property type="component" value="Unassembled WGS sequence"/>
</dbReference>
<evidence type="ECO:0000313" key="5">
    <source>
        <dbReference type="Proteomes" id="UP000295334"/>
    </source>
</evidence>
<feature type="repeat" description="TPR" evidence="3">
    <location>
        <begin position="320"/>
        <end position="353"/>
    </location>
</feature>
<dbReference type="SUPFAM" id="SSF48452">
    <property type="entry name" value="TPR-like"/>
    <property type="match status" value="1"/>
</dbReference>
<dbReference type="Pfam" id="PF13181">
    <property type="entry name" value="TPR_8"/>
    <property type="match status" value="1"/>
</dbReference>
<dbReference type="Pfam" id="PF13432">
    <property type="entry name" value="TPR_16"/>
    <property type="match status" value="2"/>
</dbReference>
<dbReference type="SMART" id="SM00028">
    <property type="entry name" value="TPR"/>
    <property type="match status" value="6"/>
</dbReference>
<reference evidence="4 5" key="1">
    <citation type="submission" date="2019-03" db="EMBL/GenBank/DDBJ databases">
        <authorList>
            <person name="Kim M.K.M."/>
        </authorList>
    </citation>
    <scope>NUCLEOTIDE SEQUENCE [LARGE SCALE GENOMIC DNA]</scope>
    <source>
        <strain evidence="4 5">17J68-12</strain>
    </source>
</reference>
<dbReference type="Gene3D" id="1.25.40.10">
    <property type="entry name" value="Tetratricopeptide repeat domain"/>
    <property type="match status" value="3"/>
</dbReference>
<proteinExistence type="predicted"/>
<keyword evidence="1" id="KW-0677">Repeat</keyword>
<dbReference type="OrthoDB" id="672485at2"/>
<gene>
    <name evidence="4" type="ORF">EPD60_01755</name>
</gene>
<dbReference type="Pfam" id="PF12895">
    <property type="entry name" value="ANAPC3"/>
    <property type="match status" value="1"/>
</dbReference>
<feature type="repeat" description="TPR" evidence="3">
    <location>
        <begin position="183"/>
        <end position="216"/>
    </location>
</feature>
<comment type="caution">
    <text evidence="4">The sequence shown here is derived from an EMBL/GenBank/DDBJ whole genome shotgun (WGS) entry which is preliminary data.</text>
</comment>
<evidence type="ECO:0000313" key="4">
    <source>
        <dbReference type="EMBL" id="TCJ19165.1"/>
    </source>
</evidence>
<keyword evidence="2 3" id="KW-0802">TPR repeat</keyword>
<dbReference type="InterPro" id="IPR019734">
    <property type="entry name" value="TPR_rpt"/>
</dbReference>